<reference evidence="2" key="2">
    <citation type="submission" date="2023-04" db="EMBL/GenBank/DDBJ databases">
        <title>Genome dynamics across the evolutionary transition to endosymbiosis.</title>
        <authorList>
            <person name="Siozios S."/>
            <person name="Nadal-Jimenez P."/>
            <person name="Azagi T."/>
            <person name="Sprong H."/>
            <person name="Frost C.L."/>
            <person name="Parratt S.R."/>
            <person name="Taylor G."/>
            <person name="Brettell L."/>
            <person name="Lew K.C."/>
            <person name="Croft L."/>
            <person name="King K.C."/>
            <person name="Brockhurst M.A."/>
            <person name="Hypsa V."/>
            <person name="Novakova E."/>
            <person name="Darby A.C."/>
            <person name="Hurst G.D.D."/>
        </authorList>
    </citation>
    <scope>NUCLEOTIDE SEQUENCE</scope>
    <source>
        <strain evidence="3">ANv_CAN</strain>
        <strain evidence="2">APv</strain>
    </source>
</reference>
<dbReference type="Proteomes" id="UP000295134">
    <property type="component" value="Chromosome"/>
</dbReference>
<name>A0A4P7KVG7_9GAMM</name>
<dbReference type="AlphaFoldDB" id="A0A4P7KVG7"/>
<evidence type="ECO:0000313" key="5">
    <source>
        <dbReference type="Proteomes" id="UP001177592"/>
    </source>
</evidence>
<organism evidence="1 4">
    <name type="scientific">Arsenophonus nasoniae</name>
    <name type="common">son-killer infecting Nasonia vitripennis</name>
    <dbReference type="NCBI Taxonomy" id="638"/>
    <lineage>
        <taxon>Bacteria</taxon>
        <taxon>Pseudomonadati</taxon>
        <taxon>Pseudomonadota</taxon>
        <taxon>Gammaproteobacteria</taxon>
        <taxon>Enterobacterales</taxon>
        <taxon>Morganellaceae</taxon>
        <taxon>Arsenophonus</taxon>
    </lineage>
</organism>
<dbReference type="GeneID" id="96877767"/>
<sequence>MCRYKSNCTTIGLLKPGMIIRYHDEDLKIIKLLERKLTPKGLICKYKVNGGGGVLTAHSGLRVNVLTERHVNENRRTWYMQGK</sequence>
<evidence type="ECO:0000313" key="3">
    <source>
        <dbReference type="EMBL" id="WGM04474.1"/>
    </source>
</evidence>
<reference evidence="1 4" key="1">
    <citation type="submission" date="2019-03" db="EMBL/GenBank/DDBJ databases">
        <title>Long-read sequencing reveals hyperdense prophage content in a complex bacterial symbiont genome.</title>
        <authorList>
            <person name="Frost C.L."/>
            <person name="Siozios S."/>
            <person name="Nadal-Jimenez P."/>
            <person name="Brockhurst M.A."/>
            <person name="King K.C."/>
            <person name="Darby A.C."/>
            <person name="Hurst G.D.D."/>
        </authorList>
    </citation>
    <scope>NUCLEOTIDE SEQUENCE [LARGE SCALE GENOMIC DNA]</scope>
    <source>
        <strain evidence="1 4">FIN</strain>
    </source>
</reference>
<dbReference type="EMBL" id="CP038613">
    <property type="protein sequence ID" value="QBY44175.1"/>
    <property type="molecule type" value="Genomic_DNA"/>
</dbReference>
<evidence type="ECO:0000313" key="1">
    <source>
        <dbReference type="EMBL" id="QBY44175.1"/>
    </source>
</evidence>
<proteinExistence type="predicted"/>
<protein>
    <submittedName>
        <fullName evidence="1">Uncharacterized protein</fullName>
    </submittedName>
</protein>
<gene>
    <name evidence="1" type="ORF">ArsFIN_27520</name>
    <name evidence="2" type="ORF">QE210_13820</name>
    <name evidence="3" type="ORF">QE258_12655</name>
</gene>
<dbReference type="Proteomes" id="UP001177595">
    <property type="component" value="Chromosome"/>
</dbReference>
<evidence type="ECO:0000313" key="2">
    <source>
        <dbReference type="EMBL" id="WGM00915.1"/>
    </source>
</evidence>
<evidence type="ECO:0000313" key="4">
    <source>
        <dbReference type="Proteomes" id="UP000295134"/>
    </source>
</evidence>
<dbReference type="RefSeq" id="WP_026823480.1">
    <property type="nucleotide sequence ID" value="NZ_CP038613.1"/>
</dbReference>
<dbReference type="EMBL" id="CP123523">
    <property type="protein sequence ID" value="WGM04474.1"/>
    <property type="molecule type" value="Genomic_DNA"/>
</dbReference>
<dbReference type="EMBL" id="CP123504">
    <property type="protein sequence ID" value="WGM00915.1"/>
    <property type="molecule type" value="Genomic_DNA"/>
</dbReference>
<accession>A0A4P7KVG7</accession>
<keyword evidence="5" id="KW-1185">Reference proteome</keyword>
<dbReference type="KEGG" id="ans:ArsFIN_27520"/>
<dbReference type="Proteomes" id="UP001177592">
    <property type="component" value="Chromosome"/>
</dbReference>